<dbReference type="InterPro" id="IPR036388">
    <property type="entry name" value="WH-like_DNA-bd_sf"/>
</dbReference>
<keyword evidence="1" id="KW-0805">Transcription regulation</keyword>
<dbReference type="GO" id="GO:0006355">
    <property type="term" value="P:regulation of DNA-templated transcription"/>
    <property type="evidence" value="ECO:0007669"/>
    <property type="project" value="InterPro"/>
</dbReference>
<keyword evidence="2" id="KW-0238">DNA-binding</keyword>
<keyword evidence="7" id="KW-1185">Reference proteome</keyword>
<dbReference type="RefSeq" id="WP_229685823.1">
    <property type="nucleotide sequence ID" value="NZ_BMMK01000001.1"/>
</dbReference>
<feature type="compositionally biased region" description="Low complexity" evidence="4">
    <location>
        <begin position="748"/>
        <end position="757"/>
    </location>
</feature>
<dbReference type="PRINTS" id="PR00038">
    <property type="entry name" value="HTHLUXR"/>
</dbReference>
<dbReference type="EMBL" id="BMMK01000001">
    <property type="protein sequence ID" value="GGM33945.1"/>
    <property type="molecule type" value="Genomic_DNA"/>
</dbReference>
<name>A0A8J3C5R3_9PSEU</name>
<evidence type="ECO:0000256" key="4">
    <source>
        <dbReference type="SAM" id="MobiDB-lite"/>
    </source>
</evidence>
<dbReference type="InterPro" id="IPR027417">
    <property type="entry name" value="P-loop_NTPase"/>
</dbReference>
<reference evidence="6" key="1">
    <citation type="journal article" date="2014" name="Int. J. Syst. Evol. Microbiol.">
        <title>Complete genome sequence of Corynebacterium casei LMG S-19264T (=DSM 44701T), isolated from a smear-ripened cheese.</title>
        <authorList>
            <consortium name="US DOE Joint Genome Institute (JGI-PGF)"/>
            <person name="Walter F."/>
            <person name="Albersmeier A."/>
            <person name="Kalinowski J."/>
            <person name="Ruckert C."/>
        </authorList>
    </citation>
    <scope>NUCLEOTIDE SEQUENCE</scope>
    <source>
        <strain evidence="6">CGMCC 4.5737</strain>
    </source>
</reference>
<dbReference type="PANTHER" id="PTHR44688:SF16">
    <property type="entry name" value="DNA-BINDING TRANSCRIPTIONAL ACTIVATOR DEVR_DOSR"/>
    <property type="match status" value="1"/>
</dbReference>
<dbReference type="PROSITE" id="PS00622">
    <property type="entry name" value="HTH_LUXR_1"/>
    <property type="match status" value="1"/>
</dbReference>
<keyword evidence="3" id="KW-0804">Transcription</keyword>
<dbReference type="InterPro" id="IPR000792">
    <property type="entry name" value="Tscrpt_reg_LuxR_C"/>
</dbReference>
<evidence type="ECO:0000313" key="6">
    <source>
        <dbReference type="EMBL" id="GGM33945.1"/>
    </source>
</evidence>
<feature type="region of interest" description="Disordered" evidence="4">
    <location>
        <begin position="747"/>
        <end position="768"/>
    </location>
</feature>
<dbReference type="CDD" id="cd06170">
    <property type="entry name" value="LuxR_C_like"/>
    <property type="match status" value="1"/>
</dbReference>
<dbReference type="Gene3D" id="1.10.10.10">
    <property type="entry name" value="Winged helix-like DNA-binding domain superfamily/Winged helix DNA-binding domain"/>
    <property type="match status" value="1"/>
</dbReference>
<comment type="caution">
    <text evidence="6">The sequence shown here is derived from an EMBL/GenBank/DDBJ whole genome shotgun (WGS) entry which is preliminary data.</text>
</comment>
<evidence type="ECO:0000313" key="7">
    <source>
        <dbReference type="Proteomes" id="UP000637578"/>
    </source>
</evidence>
<dbReference type="SMART" id="SM00421">
    <property type="entry name" value="HTH_LUXR"/>
    <property type="match status" value="1"/>
</dbReference>
<dbReference type="PANTHER" id="PTHR44688">
    <property type="entry name" value="DNA-BINDING TRANSCRIPTIONAL ACTIVATOR DEVR_DOSR"/>
    <property type="match status" value="1"/>
</dbReference>
<organism evidence="6 7">
    <name type="scientific">Longimycelium tulufanense</name>
    <dbReference type="NCBI Taxonomy" id="907463"/>
    <lineage>
        <taxon>Bacteria</taxon>
        <taxon>Bacillati</taxon>
        <taxon>Actinomycetota</taxon>
        <taxon>Actinomycetes</taxon>
        <taxon>Pseudonocardiales</taxon>
        <taxon>Pseudonocardiaceae</taxon>
        <taxon>Longimycelium</taxon>
    </lineage>
</organism>
<feature type="domain" description="HTH luxR-type" evidence="5">
    <location>
        <begin position="762"/>
        <end position="827"/>
    </location>
</feature>
<accession>A0A8J3C5R3</accession>
<dbReference type="AlphaFoldDB" id="A0A8J3C5R3"/>
<proteinExistence type="predicted"/>
<evidence type="ECO:0000256" key="2">
    <source>
        <dbReference type="ARBA" id="ARBA00023125"/>
    </source>
</evidence>
<dbReference type="PROSITE" id="PS50043">
    <property type="entry name" value="HTH_LUXR_2"/>
    <property type="match status" value="1"/>
</dbReference>
<reference evidence="6" key="2">
    <citation type="submission" date="2020-09" db="EMBL/GenBank/DDBJ databases">
        <authorList>
            <person name="Sun Q."/>
            <person name="Zhou Y."/>
        </authorList>
    </citation>
    <scope>NUCLEOTIDE SEQUENCE</scope>
    <source>
        <strain evidence="6">CGMCC 4.5737</strain>
    </source>
</reference>
<dbReference type="SUPFAM" id="SSF52540">
    <property type="entry name" value="P-loop containing nucleoside triphosphate hydrolases"/>
    <property type="match status" value="1"/>
</dbReference>
<dbReference type="GO" id="GO:0003677">
    <property type="term" value="F:DNA binding"/>
    <property type="evidence" value="ECO:0007669"/>
    <property type="project" value="UniProtKB-KW"/>
</dbReference>
<dbReference type="InterPro" id="IPR016032">
    <property type="entry name" value="Sig_transdc_resp-reg_C-effctor"/>
</dbReference>
<gene>
    <name evidence="6" type="ORF">GCM10012275_01670</name>
</gene>
<sequence length="836" mass="86762">MTCTSPCARDIDTNPALAGCAPARNLCLKVAADPEAPLAVAVTGPGGSGKTATLDVLAALYRHAGLPVTREPDRDGAVILVDDAQELDDASLEALREVATERAARLVVAYRPWPRPPALSTLGAVLGRMHPPVVLGHLPRAGVVDRLTLLLGSCPTDEVSAGIHRITGGLPLFVDSVAPLLRSGNPIQAVPPNLVEVLRHDLDRLSPAVRGLLLAAALGSAPDTEALAALLDVRSTELVDLVEAARATGLVAEDGQLIPLASRAILDMTPTLAVHAMQQRLAAIHLSRNGSLVPTARSLLDTGASGPRVAAVLEAAADEALPESPHQAAEFYAAAARAGAPAPRLAARRAQAAALTGDLDSALRLADQVLTDEQAPERDRAVLVAAAVLAQRGSLARSAELYRWLGVAGLGVHASVAVPALVGVGALEEAKGMLDAEAARNHPPTVRSAAAELMASGILGTLTGAPAGALSHLTRASALLEPSGPAVLLPDTPAALTALAALHCGAPDVAESVLQRAISVELGGPAAATRHRLLLAWVTTTRGGSVATRDLPSSGDPLEPRDELFAAALDVASARRRGDRAELAATWPRAREAVLRYPVDLYVLHPLGELAVAAARLGERGWLTTHLADAEALLDRLGRPAFWAASLHWFGVQAAIAAESPREANRHTAALVRASANPYAVALATGARSWLRVLAGDVEPDSVIAAARGLQSVGLPWEAAQLAGQAAIRTPDRKAMSTLLNCARALSQPTAEPATPAQAPPAAEPAGPLSDRELEVAELVVAGLTYKQVGERLFISAKTVEHHVARIRQRLGCTTRSELIEELRALLAARRPPDQD</sequence>
<evidence type="ECO:0000259" key="5">
    <source>
        <dbReference type="PROSITE" id="PS50043"/>
    </source>
</evidence>
<evidence type="ECO:0000256" key="3">
    <source>
        <dbReference type="ARBA" id="ARBA00023163"/>
    </source>
</evidence>
<dbReference type="Pfam" id="PF00196">
    <property type="entry name" value="GerE"/>
    <property type="match status" value="1"/>
</dbReference>
<evidence type="ECO:0000256" key="1">
    <source>
        <dbReference type="ARBA" id="ARBA00023015"/>
    </source>
</evidence>
<dbReference type="SUPFAM" id="SSF46894">
    <property type="entry name" value="C-terminal effector domain of the bipartite response regulators"/>
    <property type="match status" value="1"/>
</dbReference>
<dbReference type="Proteomes" id="UP000637578">
    <property type="component" value="Unassembled WGS sequence"/>
</dbReference>
<protein>
    <submittedName>
        <fullName evidence="6">Helix-turn-helix transcriptional regulator</fullName>
    </submittedName>
</protein>